<protein>
    <submittedName>
        <fullName evidence="1">39148_t:CDS:1</fullName>
    </submittedName>
</protein>
<comment type="caution">
    <text evidence="1">The sequence shown here is derived from an EMBL/GenBank/DDBJ whole genome shotgun (WGS) entry which is preliminary data.</text>
</comment>
<keyword evidence="2" id="KW-1185">Reference proteome</keyword>
<feature type="non-terminal residue" evidence="1">
    <location>
        <position position="1"/>
    </location>
</feature>
<gene>
    <name evidence="1" type="ORF">GMARGA_LOCUS36253</name>
</gene>
<accession>A0ABN7WXB1</accession>
<reference evidence="1 2" key="1">
    <citation type="submission" date="2021-06" db="EMBL/GenBank/DDBJ databases">
        <authorList>
            <person name="Kallberg Y."/>
            <person name="Tangrot J."/>
            <person name="Rosling A."/>
        </authorList>
    </citation>
    <scope>NUCLEOTIDE SEQUENCE [LARGE SCALE GENOMIC DNA]</scope>
    <source>
        <strain evidence="1 2">120-4 pot B 10/14</strain>
    </source>
</reference>
<name>A0ABN7WXB1_GIGMA</name>
<proteinExistence type="predicted"/>
<organism evidence="1 2">
    <name type="scientific">Gigaspora margarita</name>
    <dbReference type="NCBI Taxonomy" id="4874"/>
    <lineage>
        <taxon>Eukaryota</taxon>
        <taxon>Fungi</taxon>
        <taxon>Fungi incertae sedis</taxon>
        <taxon>Mucoromycota</taxon>
        <taxon>Glomeromycotina</taxon>
        <taxon>Glomeromycetes</taxon>
        <taxon>Diversisporales</taxon>
        <taxon>Gigasporaceae</taxon>
        <taxon>Gigaspora</taxon>
    </lineage>
</organism>
<evidence type="ECO:0000313" key="2">
    <source>
        <dbReference type="Proteomes" id="UP000789901"/>
    </source>
</evidence>
<feature type="non-terminal residue" evidence="1">
    <location>
        <position position="40"/>
    </location>
</feature>
<sequence>KQEYITGYIDGSCGGFVDPLDWDLADATYFYMQEKLRDNQ</sequence>
<dbReference type="Proteomes" id="UP000789901">
    <property type="component" value="Unassembled WGS sequence"/>
</dbReference>
<dbReference type="EMBL" id="CAJVQB010070725">
    <property type="protein sequence ID" value="CAG8842926.1"/>
    <property type="molecule type" value="Genomic_DNA"/>
</dbReference>
<evidence type="ECO:0000313" key="1">
    <source>
        <dbReference type="EMBL" id="CAG8842926.1"/>
    </source>
</evidence>